<dbReference type="GO" id="GO:0005524">
    <property type="term" value="F:ATP binding"/>
    <property type="evidence" value="ECO:0007669"/>
    <property type="project" value="UniProtKB-KW"/>
</dbReference>
<reference evidence="4 5" key="1">
    <citation type="journal article" date="2022" name="Nat. Genet.">
        <title>Improved pea reference genome and pan-genome highlight genomic features and evolutionary characteristics.</title>
        <authorList>
            <person name="Yang T."/>
            <person name="Liu R."/>
            <person name="Luo Y."/>
            <person name="Hu S."/>
            <person name="Wang D."/>
            <person name="Wang C."/>
            <person name="Pandey M.K."/>
            <person name="Ge S."/>
            <person name="Xu Q."/>
            <person name="Li N."/>
            <person name="Li G."/>
            <person name="Huang Y."/>
            <person name="Saxena R.K."/>
            <person name="Ji Y."/>
            <person name="Li M."/>
            <person name="Yan X."/>
            <person name="He Y."/>
            <person name="Liu Y."/>
            <person name="Wang X."/>
            <person name="Xiang C."/>
            <person name="Varshney R.K."/>
            <person name="Ding H."/>
            <person name="Gao S."/>
            <person name="Zong X."/>
        </authorList>
    </citation>
    <scope>NUCLEOTIDE SEQUENCE [LARGE SCALE GENOMIC DNA]</scope>
    <source>
        <strain evidence="4 5">cv. Zhongwan 6</strain>
    </source>
</reference>
<feature type="domain" description="MCM C-terminal AAA(+) ATPase" evidence="3">
    <location>
        <begin position="116"/>
        <end position="150"/>
    </location>
</feature>
<evidence type="ECO:0000256" key="2">
    <source>
        <dbReference type="ARBA" id="ARBA00022840"/>
    </source>
</evidence>
<keyword evidence="5" id="KW-1185">Reference proteome</keyword>
<dbReference type="SUPFAM" id="SSF54928">
    <property type="entry name" value="RNA-binding domain, RBD"/>
    <property type="match status" value="1"/>
</dbReference>
<accession>A0A9D4YA93</accession>
<dbReference type="AlphaFoldDB" id="A0A9D4YA93"/>
<keyword evidence="2" id="KW-0067">ATP-binding</keyword>
<dbReference type="Gramene" id="Psat02G0229500-T1">
    <property type="protein sequence ID" value="KAI5435812.1"/>
    <property type="gene ID" value="KIW84_022295"/>
</dbReference>
<dbReference type="InterPro" id="IPR035979">
    <property type="entry name" value="RBD_domain_sf"/>
</dbReference>
<dbReference type="GO" id="GO:0003677">
    <property type="term" value="F:DNA binding"/>
    <property type="evidence" value="ECO:0007669"/>
    <property type="project" value="InterPro"/>
</dbReference>
<dbReference type="Proteomes" id="UP001058974">
    <property type="component" value="Chromosome 2"/>
</dbReference>
<name>A0A9D4YA93_PEA</name>
<evidence type="ECO:0000259" key="3">
    <source>
        <dbReference type="Pfam" id="PF00493"/>
    </source>
</evidence>
<dbReference type="Gene3D" id="3.30.70.330">
    <property type="match status" value="1"/>
</dbReference>
<evidence type="ECO:0000313" key="4">
    <source>
        <dbReference type="EMBL" id="KAI5435812.1"/>
    </source>
</evidence>
<keyword evidence="1" id="KW-0547">Nucleotide-binding</keyword>
<evidence type="ECO:0000256" key="1">
    <source>
        <dbReference type="ARBA" id="ARBA00022741"/>
    </source>
</evidence>
<dbReference type="InterPro" id="IPR012677">
    <property type="entry name" value="Nucleotide-bd_a/b_plait_sf"/>
</dbReference>
<evidence type="ECO:0000313" key="5">
    <source>
        <dbReference type="Proteomes" id="UP001058974"/>
    </source>
</evidence>
<sequence length="267" mass="28858">MQICFRAFCPYQVASKDILVDMHTDHHDIGIFSVRICGKRKPLSCGLHFLVSAMAMATNFKVAANPFVTQVNNGLHEITKDPTKNYQGSGVGITGILCRNFCNKEGVNKCSSLDCLAILNARTSILAAANPAGGRYDKSKPLKYKVALPPAKAGQEKSRYGFVHFADRSCAMKALKNTEKYEIDGQILECSLAKPQADQKSSGYGATGFAQPLMYGPGATPAGMAMMPMFFLPDGRIAYVLQQPRFTAVTLATARFSTACSFTSLTG</sequence>
<gene>
    <name evidence="4" type="ORF">KIW84_022295</name>
</gene>
<organism evidence="4 5">
    <name type="scientific">Pisum sativum</name>
    <name type="common">Garden pea</name>
    <name type="synonym">Lathyrus oleraceus</name>
    <dbReference type="NCBI Taxonomy" id="3888"/>
    <lineage>
        <taxon>Eukaryota</taxon>
        <taxon>Viridiplantae</taxon>
        <taxon>Streptophyta</taxon>
        <taxon>Embryophyta</taxon>
        <taxon>Tracheophyta</taxon>
        <taxon>Spermatophyta</taxon>
        <taxon>Magnoliopsida</taxon>
        <taxon>eudicotyledons</taxon>
        <taxon>Gunneridae</taxon>
        <taxon>Pentapetalae</taxon>
        <taxon>rosids</taxon>
        <taxon>fabids</taxon>
        <taxon>Fabales</taxon>
        <taxon>Fabaceae</taxon>
        <taxon>Papilionoideae</taxon>
        <taxon>50 kb inversion clade</taxon>
        <taxon>NPAAA clade</taxon>
        <taxon>Hologalegina</taxon>
        <taxon>IRL clade</taxon>
        <taxon>Fabeae</taxon>
        <taxon>Lathyrus</taxon>
    </lineage>
</organism>
<protein>
    <recommendedName>
        <fullName evidence="3">MCM C-terminal AAA(+) ATPase domain-containing protein</fullName>
    </recommendedName>
</protein>
<dbReference type="Pfam" id="PF00493">
    <property type="entry name" value="MCM"/>
    <property type="match status" value="1"/>
</dbReference>
<proteinExistence type="predicted"/>
<dbReference type="InterPro" id="IPR001208">
    <property type="entry name" value="MCM_dom"/>
</dbReference>
<dbReference type="EMBL" id="JAMSHJ010000002">
    <property type="protein sequence ID" value="KAI5435812.1"/>
    <property type="molecule type" value="Genomic_DNA"/>
</dbReference>
<comment type="caution">
    <text evidence="4">The sequence shown here is derived from an EMBL/GenBank/DDBJ whole genome shotgun (WGS) entry which is preliminary data.</text>
</comment>